<comment type="similarity">
    <text evidence="1 3">Belongs to the short-chain dehydrogenases/reductases (SDR) family.</text>
</comment>
<evidence type="ECO:0000313" key="4">
    <source>
        <dbReference type="EMBL" id="WSE32226.1"/>
    </source>
</evidence>
<dbReference type="RefSeq" id="WP_326835034.1">
    <property type="nucleotide sequence ID" value="NZ_CP142149.1"/>
</dbReference>
<keyword evidence="2 4" id="KW-0560">Oxidoreductase</keyword>
<proteinExistence type="inferred from homology"/>
<gene>
    <name evidence="4" type="ORF">VSH64_08905</name>
</gene>
<dbReference type="InterPro" id="IPR036291">
    <property type="entry name" value="NAD(P)-bd_dom_sf"/>
</dbReference>
<dbReference type="PRINTS" id="PR00081">
    <property type="entry name" value="GDHRDH"/>
</dbReference>
<dbReference type="CDD" id="cd05233">
    <property type="entry name" value="SDR_c"/>
    <property type="match status" value="1"/>
</dbReference>
<dbReference type="PRINTS" id="PR00080">
    <property type="entry name" value="SDRFAMILY"/>
</dbReference>
<keyword evidence="5" id="KW-1185">Reference proteome</keyword>
<dbReference type="PANTHER" id="PTHR24321:SF8">
    <property type="entry name" value="ESTRADIOL 17-BETA-DEHYDROGENASE 8-RELATED"/>
    <property type="match status" value="1"/>
</dbReference>
<organism evidence="4 5">
    <name type="scientific">Amycolatopsis rhabdoformis</name>
    <dbReference type="NCBI Taxonomy" id="1448059"/>
    <lineage>
        <taxon>Bacteria</taxon>
        <taxon>Bacillati</taxon>
        <taxon>Actinomycetota</taxon>
        <taxon>Actinomycetes</taxon>
        <taxon>Pseudonocardiales</taxon>
        <taxon>Pseudonocardiaceae</taxon>
        <taxon>Amycolatopsis</taxon>
    </lineage>
</organism>
<evidence type="ECO:0000256" key="3">
    <source>
        <dbReference type="RuleBase" id="RU000363"/>
    </source>
</evidence>
<dbReference type="EMBL" id="CP142149">
    <property type="protein sequence ID" value="WSE32226.1"/>
    <property type="molecule type" value="Genomic_DNA"/>
</dbReference>
<name>A0ABZ1IDR5_9PSEU</name>
<reference evidence="4 5" key="1">
    <citation type="journal article" date="2015" name="Int. J. Syst. Evol. Microbiol.">
        <title>Amycolatopsis rhabdoformis sp. nov., an actinomycete isolated from a tropical forest soil.</title>
        <authorList>
            <person name="Souza W.R."/>
            <person name="Silva R.E."/>
            <person name="Goodfellow M."/>
            <person name="Busarakam K."/>
            <person name="Figueiro F.S."/>
            <person name="Ferreira D."/>
            <person name="Rodrigues-Filho E."/>
            <person name="Moraes L.A.B."/>
            <person name="Zucchi T.D."/>
        </authorList>
    </citation>
    <scope>NUCLEOTIDE SEQUENCE [LARGE SCALE GENOMIC DNA]</scope>
    <source>
        <strain evidence="4 5">NCIMB 14900</strain>
    </source>
</reference>
<dbReference type="GO" id="GO:0016491">
    <property type="term" value="F:oxidoreductase activity"/>
    <property type="evidence" value="ECO:0007669"/>
    <property type="project" value="UniProtKB-KW"/>
</dbReference>
<evidence type="ECO:0000256" key="1">
    <source>
        <dbReference type="ARBA" id="ARBA00006484"/>
    </source>
</evidence>
<evidence type="ECO:0000313" key="5">
    <source>
        <dbReference type="Proteomes" id="UP001330812"/>
    </source>
</evidence>
<protein>
    <submittedName>
        <fullName evidence="4">SDR family oxidoreductase</fullName>
        <ecNumber evidence="4">1.-.-.-</ecNumber>
    </submittedName>
</protein>
<dbReference type="PANTHER" id="PTHR24321">
    <property type="entry name" value="DEHYDROGENASES, SHORT CHAIN"/>
    <property type="match status" value="1"/>
</dbReference>
<dbReference type="InterPro" id="IPR002347">
    <property type="entry name" value="SDR_fam"/>
</dbReference>
<dbReference type="Proteomes" id="UP001330812">
    <property type="component" value="Chromosome"/>
</dbReference>
<dbReference type="EC" id="1.-.-.-" evidence="4"/>
<dbReference type="Gene3D" id="3.40.50.720">
    <property type="entry name" value="NAD(P)-binding Rossmann-like Domain"/>
    <property type="match status" value="1"/>
</dbReference>
<evidence type="ECO:0000256" key="2">
    <source>
        <dbReference type="ARBA" id="ARBA00023002"/>
    </source>
</evidence>
<sequence>MATRESAADAGRELAGRQVVVTGAARGLGRAYAEHLAKSGADVLVNDIDRDEVAAVADELARWGTKIAVDSSSVDSWEGARSIVDTCVGQLGGISGLVNNAGIAHFASVFEDEPAAVERLLRVNVLGTFFVGMQAMRAMRGTGGSVVNITSGAQAGGARIGAYAASKGAVSSATYSWALEGIPAGIRVNAVAPEAATRMNRLPAGPIPDRSAPHAQPEHVAPLVTYLISERARRITGQVVRLAGTSLTVMSHPALTVVLDAPVWTIEAVERALAGPLAEQLQPLGHAHRTYDFPLG</sequence>
<accession>A0ABZ1IDR5</accession>
<dbReference type="SUPFAM" id="SSF51735">
    <property type="entry name" value="NAD(P)-binding Rossmann-fold domains"/>
    <property type="match status" value="1"/>
</dbReference>
<dbReference type="Pfam" id="PF00106">
    <property type="entry name" value="adh_short"/>
    <property type="match status" value="1"/>
</dbReference>